<evidence type="ECO:0000256" key="4">
    <source>
        <dbReference type="ARBA" id="ARBA00020268"/>
    </source>
</evidence>
<keyword evidence="15" id="KW-1185">Reference proteome</keyword>
<dbReference type="GO" id="GO:0042910">
    <property type="term" value="F:xenobiotic transmembrane transporter activity"/>
    <property type="evidence" value="ECO:0007669"/>
    <property type="project" value="InterPro"/>
</dbReference>
<evidence type="ECO:0000256" key="7">
    <source>
        <dbReference type="ARBA" id="ARBA00022475"/>
    </source>
</evidence>
<evidence type="ECO:0000256" key="2">
    <source>
        <dbReference type="ARBA" id="ARBA00004651"/>
    </source>
</evidence>
<keyword evidence="7" id="KW-1003">Cell membrane</keyword>
<dbReference type="GO" id="GO:0015297">
    <property type="term" value="F:antiporter activity"/>
    <property type="evidence" value="ECO:0007669"/>
    <property type="project" value="UniProtKB-KW"/>
</dbReference>
<comment type="similarity">
    <text evidence="3">Belongs to the multi antimicrobial extrusion (MATE) (TC 2.A.66.1) family.</text>
</comment>
<evidence type="ECO:0000256" key="13">
    <source>
        <dbReference type="SAM" id="Phobius"/>
    </source>
</evidence>
<keyword evidence="9 13" id="KW-1133">Transmembrane helix</keyword>
<sequence>MKDLTKGSINKVILQFALPILLGQFIQLLYGVTDTWIIGNILGDNALAAVGSVTPIGDMIIGFLVGLTNGFAIIASRYYGAKDHDGLNKSFGGSLLFGLITSILFTVLSVAFLPSILKVMNIAPEESAAGSAYIKVLIIGMTASMLYNVFASILRAIGDTIAPLIFLIISVFINIVLVYTFVGGMHRGIQGASEATVIAQLISAILCFIYIYRHYPILHLTKSSFSFQSGLAKQLCACGFSMGLMSSLVSLGTLILQTSINTFSTNTIIAHYAARKLTNIFMTPFGVLAMTMASFSSQNFGAGKYDRIRTGIKKSIFFSWIWCVIVIIISYTIVPFLIKAITSTNSEEVIHTGTLYLQVNTLLYFVTVVIVILRNSLQGIGDNFTPIISSAIELIGKFLTVVLLTPVLGYMGIIISEPIVWVLMVIPLIVMMRKSIVFQDFNELD</sequence>
<feature type="transmembrane region" description="Helical" evidence="13">
    <location>
        <begin position="59"/>
        <end position="79"/>
    </location>
</feature>
<evidence type="ECO:0000256" key="9">
    <source>
        <dbReference type="ARBA" id="ARBA00022989"/>
    </source>
</evidence>
<feature type="transmembrane region" description="Helical" evidence="13">
    <location>
        <begin position="410"/>
        <end position="430"/>
    </location>
</feature>
<accession>A0A1I0Q879</accession>
<feature type="transmembrane region" description="Helical" evidence="13">
    <location>
        <begin position="384"/>
        <end position="404"/>
    </location>
</feature>
<evidence type="ECO:0000256" key="3">
    <source>
        <dbReference type="ARBA" id="ARBA00010199"/>
    </source>
</evidence>
<name>A0A1I0Q879_9FIRM</name>
<feature type="transmembrane region" description="Helical" evidence="13">
    <location>
        <begin position="235"/>
        <end position="257"/>
    </location>
</feature>
<dbReference type="InterPro" id="IPR050222">
    <property type="entry name" value="MATE_MdtK"/>
</dbReference>
<proteinExistence type="inferred from homology"/>
<dbReference type="OrthoDB" id="9776324at2"/>
<dbReference type="PANTHER" id="PTHR43298">
    <property type="entry name" value="MULTIDRUG RESISTANCE PROTEIN NORM-RELATED"/>
    <property type="match status" value="1"/>
</dbReference>
<comment type="function">
    <text evidence="1">Multidrug efflux pump.</text>
</comment>
<evidence type="ECO:0000313" key="14">
    <source>
        <dbReference type="EMBL" id="SEW23158.1"/>
    </source>
</evidence>
<feature type="transmembrane region" description="Helical" evidence="13">
    <location>
        <begin position="350"/>
        <end position="372"/>
    </location>
</feature>
<evidence type="ECO:0000256" key="10">
    <source>
        <dbReference type="ARBA" id="ARBA00023065"/>
    </source>
</evidence>
<comment type="subcellular location">
    <subcellularLocation>
        <location evidence="2">Cell membrane</location>
        <topology evidence="2">Multi-pass membrane protein</topology>
    </subcellularLocation>
</comment>
<dbReference type="Pfam" id="PF01554">
    <property type="entry name" value="MatE"/>
    <property type="match status" value="2"/>
</dbReference>
<evidence type="ECO:0000256" key="12">
    <source>
        <dbReference type="ARBA" id="ARBA00031636"/>
    </source>
</evidence>
<feature type="transmembrane region" description="Helical" evidence="13">
    <location>
        <begin position="277"/>
        <end position="295"/>
    </location>
</feature>
<dbReference type="InterPro" id="IPR002528">
    <property type="entry name" value="MATE_fam"/>
</dbReference>
<dbReference type="Proteomes" id="UP000199701">
    <property type="component" value="Unassembled WGS sequence"/>
</dbReference>
<dbReference type="EMBL" id="FOJI01000007">
    <property type="protein sequence ID" value="SEW23158.1"/>
    <property type="molecule type" value="Genomic_DNA"/>
</dbReference>
<keyword evidence="5" id="KW-0813">Transport</keyword>
<evidence type="ECO:0000256" key="5">
    <source>
        <dbReference type="ARBA" id="ARBA00022448"/>
    </source>
</evidence>
<evidence type="ECO:0000256" key="6">
    <source>
        <dbReference type="ARBA" id="ARBA00022449"/>
    </source>
</evidence>
<keyword evidence="10" id="KW-0406">Ion transport</keyword>
<dbReference type="PANTHER" id="PTHR43298:SF2">
    <property type="entry name" value="FMN_FAD EXPORTER YEEO-RELATED"/>
    <property type="match status" value="1"/>
</dbReference>
<keyword evidence="6" id="KW-0050">Antiport</keyword>
<dbReference type="GO" id="GO:0005886">
    <property type="term" value="C:plasma membrane"/>
    <property type="evidence" value="ECO:0007669"/>
    <property type="project" value="UniProtKB-SubCell"/>
</dbReference>
<protein>
    <recommendedName>
        <fullName evidence="4">Probable multidrug resistance protein NorM</fullName>
    </recommendedName>
    <alternativeName>
        <fullName evidence="12">Multidrug-efflux transporter</fullName>
    </alternativeName>
</protein>
<dbReference type="NCBIfam" id="TIGR00797">
    <property type="entry name" value="matE"/>
    <property type="match status" value="1"/>
</dbReference>
<evidence type="ECO:0000256" key="1">
    <source>
        <dbReference type="ARBA" id="ARBA00003408"/>
    </source>
</evidence>
<dbReference type="GO" id="GO:0006811">
    <property type="term" value="P:monoatomic ion transport"/>
    <property type="evidence" value="ECO:0007669"/>
    <property type="project" value="UniProtKB-KW"/>
</dbReference>
<dbReference type="InterPro" id="IPR048279">
    <property type="entry name" value="MdtK-like"/>
</dbReference>
<dbReference type="STRING" id="99656.SAMN05421659_10781"/>
<feature type="transmembrane region" description="Helical" evidence="13">
    <location>
        <begin position="132"/>
        <end position="154"/>
    </location>
</feature>
<feature type="transmembrane region" description="Helical" evidence="13">
    <location>
        <begin position="197"/>
        <end position="215"/>
    </location>
</feature>
<dbReference type="PIRSF" id="PIRSF006603">
    <property type="entry name" value="DinF"/>
    <property type="match status" value="1"/>
</dbReference>
<reference evidence="14 15" key="1">
    <citation type="submission" date="2016-10" db="EMBL/GenBank/DDBJ databases">
        <authorList>
            <person name="de Groot N.N."/>
        </authorList>
    </citation>
    <scope>NUCLEOTIDE SEQUENCE [LARGE SCALE GENOMIC DNA]</scope>
    <source>
        <strain evidence="14 15">DSM 9179</strain>
    </source>
</reference>
<feature type="transmembrane region" description="Helical" evidence="13">
    <location>
        <begin position="316"/>
        <end position="338"/>
    </location>
</feature>
<gene>
    <name evidence="14" type="ORF">SAMN05421659_10781</name>
</gene>
<dbReference type="AlphaFoldDB" id="A0A1I0Q879"/>
<evidence type="ECO:0000256" key="11">
    <source>
        <dbReference type="ARBA" id="ARBA00023136"/>
    </source>
</evidence>
<keyword evidence="11 13" id="KW-0472">Membrane</keyword>
<feature type="transmembrane region" description="Helical" evidence="13">
    <location>
        <begin position="12"/>
        <end position="30"/>
    </location>
</feature>
<evidence type="ECO:0000256" key="8">
    <source>
        <dbReference type="ARBA" id="ARBA00022692"/>
    </source>
</evidence>
<feature type="transmembrane region" description="Helical" evidence="13">
    <location>
        <begin position="161"/>
        <end position="182"/>
    </location>
</feature>
<organism evidence="14 15">
    <name type="scientific">[Clostridium] fimetarium</name>
    <dbReference type="NCBI Taxonomy" id="99656"/>
    <lineage>
        <taxon>Bacteria</taxon>
        <taxon>Bacillati</taxon>
        <taxon>Bacillota</taxon>
        <taxon>Clostridia</taxon>
        <taxon>Lachnospirales</taxon>
        <taxon>Lachnospiraceae</taxon>
    </lineage>
</organism>
<evidence type="ECO:0000313" key="15">
    <source>
        <dbReference type="Proteomes" id="UP000199701"/>
    </source>
</evidence>
<feature type="transmembrane region" description="Helical" evidence="13">
    <location>
        <begin position="91"/>
        <end position="112"/>
    </location>
</feature>
<dbReference type="CDD" id="cd13138">
    <property type="entry name" value="MATE_yoeA_like"/>
    <property type="match status" value="1"/>
</dbReference>
<keyword evidence="8 13" id="KW-0812">Transmembrane</keyword>